<dbReference type="EMBL" id="DVNA01000014">
    <property type="protein sequence ID" value="HIU54304.1"/>
    <property type="molecule type" value="Genomic_DNA"/>
</dbReference>
<feature type="domain" description="HTH cro/C1-type" evidence="4">
    <location>
        <begin position="10"/>
        <end position="64"/>
    </location>
</feature>
<dbReference type="SUPFAM" id="SSF51306">
    <property type="entry name" value="LexA/Signal peptidase"/>
    <property type="match status" value="1"/>
</dbReference>
<dbReference type="Pfam" id="PF12844">
    <property type="entry name" value="HTH_19"/>
    <property type="match status" value="1"/>
</dbReference>
<accession>A0A9D1SBH6</accession>
<dbReference type="CDD" id="cd00093">
    <property type="entry name" value="HTH_XRE"/>
    <property type="match status" value="1"/>
</dbReference>
<keyword evidence="1" id="KW-0805">Transcription regulation</keyword>
<evidence type="ECO:0000259" key="4">
    <source>
        <dbReference type="PROSITE" id="PS50943"/>
    </source>
</evidence>
<reference evidence="5" key="1">
    <citation type="submission" date="2020-10" db="EMBL/GenBank/DDBJ databases">
        <authorList>
            <person name="Gilroy R."/>
        </authorList>
    </citation>
    <scope>NUCLEOTIDE SEQUENCE</scope>
    <source>
        <strain evidence="5">CHK158-818</strain>
    </source>
</reference>
<evidence type="ECO:0000313" key="5">
    <source>
        <dbReference type="EMBL" id="HIU54304.1"/>
    </source>
</evidence>
<comment type="caution">
    <text evidence="5">The sequence shown here is derived from an EMBL/GenBank/DDBJ whole genome shotgun (WGS) entry which is preliminary data.</text>
</comment>
<gene>
    <name evidence="5" type="ORF">IAB03_00685</name>
</gene>
<evidence type="ECO:0000256" key="2">
    <source>
        <dbReference type="ARBA" id="ARBA00023125"/>
    </source>
</evidence>
<dbReference type="SMART" id="SM00530">
    <property type="entry name" value="HTH_XRE"/>
    <property type="match status" value="1"/>
</dbReference>
<sequence length="229" mass="25895">MKNEEIILRIRELIKILGVTQNDFADRISTDRSNFSKHINGKLPISESLINKIVVGLGVSKVWLKTGEGDIFYMQTAHSHSTCVSIPSEAIHNKELGGTKIYDIDVTAGMSGRELTFTSEKQIGAIDVPYINRNAHIVKVSGDSMQPVICNGDMIAIRPVQNRNLLFWGQIYVVVLDDYRMVKYVRKNSDPNLITLKSENPAYDDIEVPKSEVRHLFIVENIIRIDNRL</sequence>
<proteinExistence type="predicted"/>
<dbReference type="PROSITE" id="PS50943">
    <property type="entry name" value="HTH_CROC1"/>
    <property type="match status" value="1"/>
</dbReference>
<dbReference type="InterPro" id="IPR015927">
    <property type="entry name" value="Peptidase_S24_S26A/B/C"/>
</dbReference>
<keyword evidence="3" id="KW-0804">Transcription</keyword>
<organism evidence="5 6">
    <name type="scientific">Candidatus Gallibacteroides avistercoris</name>
    <dbReference type="NCBI Taxonomy" id="2840833"/>
    <lineage>
        <taxon>Bacteria</taxon>
        <taxon>Pseudomonadati</taxon>
        <taxon>Bacteroidota</taxon>
        <taxon>Bacteroidia</taxon>
        <taxon>Bacteroidales</taxon>
        <taxon>Bacteroidaceae</taxon>
        <taxon>Bacteroidaceae incertae sedis</taxon>
        <taxon>Candidatus Gallibacteroides</taxon>
    </lineage>
</organism>
<dbReference type="InterPro" id="IPR010982">
    <property type="entry name" value="Lambda_DNA-bd_dom_sf"/>
</dbReference>
<dbReference type="Pfam" id="PF00717">
    <property type="entry name" value="Peptidase_S24"/>
    <property type="match status" value="1"/>
</dbReference>
<dbReference type="AlphaFoldDB" id="A0A9D1SBH6"/>
<evidence type="ECO:0000256" key="1">
    <source>
        <dbReference type="ARBA" id="ARBA00023015"/>
    </source>
</evidence>
<protein>
    <recommendedName>
        <fullName evidence="4">HTH cro/C1-type domain-containing protein</fullName>
    </recommendedName>
</protein>
<dbReference type="InterPro" id="IPR039418">
    <property type="entry name" value="LexA-like"/>
</dbReference>
<dbReference type="Gene3D" id="2.10.109.10">
    <property type="entry name" value="Umud Fragment, subunit A"/>
    <property type="match status" value="1"/>
</dbReference>
<dbReference type="PANTHER" id="PTHR40661">
    <property type="match status" value="1"/>
</dbReference>
<dbReference type="Gene3D" id="1.10.260.40">
    <property type="entry name" value="lambda repressor-like DNA-binding domains"/>
    <property type="match status" value="1"/>
</dbReference>
<evidence type="ECO:0000313" key="6">
    <source>
        <dbReference type="Proteomes" id="UP000824112"/>
    </source>
</evidence>
<reference evidence="5" key="2">
    <citation type="journal article" date="2021" name="PeerJ">
        <title>Extensive microbial diversity within the chicken gut microbiome revealed by metagenomics and culture.</title>
        <authorList>
            <person name="Gilroy R."/>
            <person name="Ravi A."/>
            <person name="Getino M."/>
            <person name="Pursley I."/>
            <person name="Horton D.L."/>
            <person name="Alikhan N.F."/>
            <person name="Baker D."/>
            <person name="Gharbi K."/>
            <person name="Hall N."/>
            <person name="Watson M."/>
            <person name="Adriaenssens E.M."/>
            <person name="Foster-Nyarko E."/>
            <person name="Jarju S."/>
            <person name="Secka A."/>
            <person name="Antonio M."/>
            <person name="Oren A."/>
            <person name="Chaudhuri R.R."/>
            <person name="La Ragione R."/>
            <person name="Hildebrand F."/>
            <person name="Pallen M.J."/>
        </authorList>
    </citation>
    <scope>NUCLEOTIDE SEQUENCE</scope>
    <source>
        <strain evidence="5">CHK158-818</strain>
    </source>
</reference>
<dbReference type="InterPro" id="IPR001387">
    <property type="entry name" value="Cro/C1-type_HTH"/>
</dbReference>
<dbReference type="GO" id="GO:0003677">
    <property type="term" value="F:DNA binding"/>
    <property type="evidence" value="ECO:0007669"/>
    <property type="project" value="UniProtKB-KW"/>
</dbReference>
<dbReference type="InterPro" id="IPR036286">
    <property type="entry name" value="LexA/Signal_pep-like_sf"/>
</dbReference>
<dbReference type="SUPFAM" id="SSF47413">
    <property type="entry name" value="lambda repressor-like DNA-binding domains"/>
    <property type="match status" value="1"/>
</dbReference>
<evidence type="ECO:0000256" key="3">
    <source>
        <dbReference type="ARBA" id="ARBA00023163"/>
    </source>
</evidence>
<keyword evidence="2" id="KW-0238">DNA-binding</keyword>
<dbReference type="PANTHER" id="PTHR40661:SF1">
    <property type="entry name" value="HTH CRO_C1-TYPE DOMAIN-CONTAINING PROTEIN"/>
    <property type="match status" value="1"/>
</dbReference>
<name>A0A9D1SBH6_9BACT</name>
<dbReference type="CDD" id="cd06529">
    <property type="entry name" value="S24_LexA-like"/>
    <property type="match status" value="1"/>
</dbReference>
<dbReference type="Proteomes" id="UP000824112">
    <property type="component" value="Unassembled WGS sequence"/>
</dbReference>